<feature type="compositionally biased region" description="Basic and acidic residues" evidence="2">
    <location>
        <begin position="95"/>
        <end position="131"/>
    </location>
</feature>
<sequence>MADRKLSLPDDPLLSKMADGHYSVKNEAMEGNGEEKVQTGLLDEAKDQVASESSIPLSPQWLYAKPVDAKSFTTGTSGEMRAPASLPHGNSADPNQRESWRLDGSQDKKDWRRTTPDVEINRRWREEERETSLLGRRDRKKDDRRVDVTSTRDVTESRALSSDRWHDSRSSGHDSRRDNKWSSRWGPEDKEKDARVEKRTDAEKEDTHIDKQSFVNNSRAGSERDSDSRDKWRPRHRQEGHSGVAPYRAAPGFGLERGQVESSKPRFSLGRGRPTSGSVTLDKSTSILGKGGSSSVKCSYPRGKLLDIYRKQKTTAPFETLPDGMEIISSIMQVGPIEPLAFVAPDAEEEAVIGDIWKGKITSSGVAYNSFRDKDAGSLHDCDGIDNVTLSEGKQKLSINIDQADDSVGEAALKNSFQITTAERQMDMFEGVTDGLVPAVSKSYHNTAVDVAGLGNDVDELRGFEDHRVGDFDLLKHPKLEGVQFTTEIGSQLPDDSSSLFDFSSLQQDWIGDQHHVKSNEDAHVLERVIPPEELSLCYLDPQGNIQGPFLGIDIIAWFEQGFFGTDLQVRLSDVPDGSPFKELGDVMPHLKSKCDPASRNNLSDVVGSLEEDISAPASAREYEGSAILNNQHWVSCGSEAASSVGVQSRIPDHGYNSGVQYQENQSFQDFVAEDEEIVFPGRPQSSKSNMTGSSTDIQGSFSNPSNHQSLANEFSETGLPNNQDDKLHPFGLMMSELRGSSHLKRAQSSNMSLNTGDQGHFMDPLLGRDASVAGQSLFRSMTDQHSFGENITMDPNVNRGPVNRKQLPHIGQEYNGFDLAEHVLSQKLLKEQLEQQNNLSHHSFAHISGMSGEQFPSYGLSRSKSSNIQQSIHHMVPDMEHILELQFQQQQQHQLELQRRHQLQQQQQHQQQLQQQLQLQQQQMKLQQIQQSQAQQLLLEQLLQHQMSDPGYRQLKVDSTVDSLFDQVQLRKHLRHELQPKSHSSRHLDPSLEHIFQANAAQRALGGRETDFLDLLSHVKYGNTLPLEQQHRFQQEELQAQQLSMALRQQLGMEGERRVDGPWLVDEAGQFVRNPAGHHQAQMLGFNPSENYQHLQRLASHEQQLNHLNWNHTLQERHEQGFYEPNMAFERSSVPVGSPGMKLDAVNSHVQGLGLQQQNVYAPSFDKLGSISSGVSPHLQQMSDAFYGSHPVAFESSRSGNNGQLENSSIEARIQQLQLDAERKRMESEATLTFADTNNWASTEGDKKRVLMDILHQKLGHQRAQSSEVDYQHSLSSTRSRETFFPVSESSSSHLPFNLLPDQQVGMMEGHQNSNISVLLQGYSGNIGMNEQFNKMVSNEKSLLRSNTGALVEDQSFVSGIRDASHTSFMETALMGKSAGDEDYLKLEGSKEKRQGMKGMLSVGRLVSEMEGNVADQEEKSFDYGELPSNAHSRHSSMSSTGGSGGFYGYETGLHKSLGEEVSNGRLPSSLPRGFDNASHKSLPVSRVLSSQDVSETASALPVKQTNSMSLASDEGRRGAEGNAAANVSETRASGKKDVRFRRTSSCTDAAVPETSFIDMLKKPVVSEADAAASAGSLEASDGGAQSGRGGKKKGKKGRQIDPALLGFKVSSNRIMMGEIHRLEE</sequence>
<protein>
    <submittedName>
        <fullName evidence="5">Uncharacterized protein LOC107403501 isoform X1</fullName>
    </submittedName>
</protein>
<keyword evidence="4" id="KW-1185">Reference proteome</keyword>
<proteinExistence type="predicted"/>
<dbReference type="PANTHER" id="PTHR46992:SF1">
    <property type="entry name" value="GYF DOMAIN-CONTAINING PROTEIN"/>
    <property type="match status" value="1"/>
</dbReference>
<organism evidence="4 5">
    <name type="scientific">Ziziphus jujuba</name>
    <name type="common">Chinese jujube</name>
    <name type="synonym">Ziziphus sativa</name>
    <dbReference type="NCBI Taxonomy" id="326968"/>
    <lineage>
        <taxon>Eukaryota</taxon>
        <taxon>Viridiplantae</taxon>
        <taxon>Streptophyta</taxon>
        <taxon>Embryophyta</taxon>
        <taxon>Tracheophyta</taxon>
        <taxon>Spermatophyta</taxon>
        <taxon>Magnoliopsida</taxon>
        <taxon>eudicotyledons</taxon>
        <taxon>Gunneridae</taxon>
        <taxon>Pentapetalae</taxon>
        <taxon>rosids</taxon>
        <taxon>fabids</taxon>
        <taxon>Rosales</taxon>
        <taxon>Rhamnaceae</taxon>
        <taxon>Paliureae</taxon>
        <taxon>Ziziphus</taxon>
    </lineage>
</organism>
<dbReference type="RefSeq" id="XP_015865877.2">
    <property type="nucleotide sequence ID" value="XM_016010391.4"/>
</dbReference>
<feature type="compositionally biased region" description="Basic and acidic residues" evidence="2">
    <location>
        <begin position="153"/>
        <end position="211"/>
    </location>
</feature>
<feature type="compositionally biased region" description="Basic and acidic residues" evidence="2">
    <location>
        <begin position="18"/>
        <end position="49"/>
    </location>
</feature>
<feature type="compositionally biased region" description="Low complexity" evidence="2">
    <location>
        <begin position="1576"/>
        <end position="1585"/>
    </location>
</feature>
<feature type="domain" description="GYF" evidence="3">
    <location>
        <begin position="534"/>
        <end position="585"/>
    </location>
</feature>
<dbReference type="PROSITE" id="PS50829">
    <property type="entry name" value="GYF"/>
    <property type="match status" value="1"/>
</dbReference>
<feature type="compositionally biased region" description="Polar residues" evidence="2">
    <location>
        <begin position="275"/>
        <end position="286"/>
    </location>
</feature>
<feature type="coiled-coil region" evidence="1">
    <location>
        <begin position="904"/>
        <end position="931"/>
    </location>
</feature>
<feature type="region of interest" description="Disordered" evidence="2">
    <location>
        <begin position="1"/>
        <end position="286"/>
    </location>
</feature>
<reference evidence="5" key="1">
    <citation type="submission" date="2025-08" db="UniProtKB">
        <authorList>
            <consortium name="RefSeq"/>
        </authorList>
    </citation>
    <scope>IDENTIFICATION</scope>
    <source>
        <tissue evidence="5">Seedling</tissue>
    </source>
</reference>
<dbReference type="Proteomes" id="UP001652623">
    <property type="component" value="Chromosome 9"/>
</dbReference>
<dbReference type="SUPFAM" id="SSF55277">
    <property type="entry name" value="GYF domain"/>
    <property type="match status" value="1"/>
</dbReference>
<dbReference type="Pfam" id="PF02213">
    <property type="entry name" value="GYF"/>
    <property type="match status" value="1"/>
</dbReference>
<dbReference type="Gene3D" id="3.30.1490.40">
    <property type="match status" value="1"/>
</dbReference>
<dbReference type="PANTHER" id="PTHR46992">
    <property type="entry name" value="GYF DOMAIN-CONTAINING PROTEIN"/>
    <property type="match status" value="1"/>
</dbReference>
<dbReference type="SMART" id="SM00444">
    <property type="entry name" value="GYF"/>
    <property type="match status" value="1"/>
</dbReference>
<dbReference type="KEGG" id="zju:107403501"/>
<dbReference type="CDD" id="cd00072">
    <property type="entry name" value="GYF"/>
    <property type="match status" value="1"/>
</dbReference>
<evidence type="ECO:0000256" key="1">
    <source>
        <dbReference type="SAM" id="Coils"/>
    </source>
</evidence>
<feature type="region of interest" description="Disordered" evidence="2">
    <location>
        <begin position="1576"/>
        <end position="1602"/>
    </location>
</feature>
<dbReference type="InterPro" id="IPR035445">
    <property type="entry name" value="GYF-like_dom_sf"/>
</dbReference>
<evidence type="ECO:0000313" key="4">
    <source>
        <dbReference type="Proteomes" id="UP001652623"/>
    </source>
</evidence>
<feature type="compositionally biased region" description="Basic and acidic residues" evidence="2">
    <location>
        <begin position="221"/>
        <end position="231"/>
    </location>
</feature>
<evidence type="ECO:0000259" key="3">
    <source>
        <dbReference type="PROSITE" id="PS50829"/>
    </source>
</evidence>
<evidence type="ECO:0000313" key="5">
    <source>
        <dbReference type="RefSeq" id="XP_015865877.2"/>
    </source>
</evidence>
<keyword evidence="1" id="KW-0175">Coiled coil</keyword>
<dbReference type="GeneID" id="107403501"/>
<evidence type="ECO:0000256" key="2">
    <source>
        <dbReference type="SAM" id="MobiDB-lite"/>
    </source>
</evidence>
<gene>
    <name evidence="5" type="primary">LOC107403501</name>
</gene>
<feature type="region of interest" description="Disordered" evidence="2">
    <location>
        <begin position="1487"/>
        <end position="1541"/>
    </location>
</feature>
<accession>A0A6P3YUM8</accession>
<name>A0A6P3YUM8_ZIZJJ</name>
<feature type="compositionally biased region" description="Polar residues" evidence="2">
    <location>
        <begin position="1489"/>
        <end position="1512"/>
    </location>
</feature>
<dbReference type="InterPro" id="IPR003169">
    <property type="entry name" value="GYF"/>
</dbReference>